<accession>A0ACC1L0P2</accession>
<feature type="non-terminal residue" evidence="1">
    <location>
        <position position="1"/>
    </location>
</feature>
<comment type="caution">
    <text evidence="1">The sequence shown here is derived from an EMBL/GenBank/DDBJ whole genome shotgun (WGS) entry which is preliminary data.</text>
</comment>
<reference evidence="1" key="1">
    <citation type="submission" date="2022-07" db="EMBL/GenBank/DDBJ databases">
        <title>Phylogenomic reconstructions and comparative analyses of Kickxellomycotina fungi.</title>
        <authorList>
            <person name="Reynolds N.K."/>
            <person name="Stajich J.E."/>
            <person name="Barry K."/>
            <person name="Grigoriev I.V."/>
            <person name="Crous P."/>
            <person name="Smith M.E."/>
        </authorList>
    </citation>
    <scope>NUCLEOTIDE SEQUENCE</scope>
    <source>
        <strain evidence="1">CBS 102833</strain>
    </source>
</reference>
<organism evidence="1 2">
    <name type="scientific">Coemansia furcata</name>
    <dbReference type="NCBI Taxonomy" id="417177"/>
    <lineage>
        <taxon>Eukaryota</taxon>
        <taxon>Fungi</taxon>
        <taxon>Fungi incertae sedis</taxon>
        <taxon>Zoopagomycota</taxon>
        <taxon>Kickxellomycotina</taxon>
        <taxon>Kickxellomycetes</taxon>
        <taxon>Kickxellales</taxon>
        <taxon>Kickxellaceae</taxon>
        <taxon>Coemansia</taxon>
    </lineage>
</organism>
<gene>
    <name evidence="1" type="ORF">H4S07_005630</name>
</gene>
<evidence type="ECO:0000313" key="1">
    <source>
        <dbReference type="EMBL" id="KAJ2798690.1"/>
    </source>
</evidence>
<dbReference type="EMBL" id="JANBUP010002869">
    <property type="protein sequence ID" value="KAJ2798690.1"/>
    <property type="molecule type" value="Genomic_DNA"/>
</dbReference>
<feature type="non-terminal residue" evidence="1">
    <location>
        <position position="381"/>
    </location>
</feature>
<evidence type="ECO:0000313" key="2">
    <source>
        <dbReference type="Proteomes" id="UP001140096"/>
    </source>
</evidence>
<dbReference type="Proteomes" id="UP001140096">
    <property type="component" value="Unassembled WGS sequence"/>
</dbReference>
<name>A0ACC1L0P2_9FUNG</name>
<proteinExistence type="predicted"/>
<keyword evidence="2" id="KW-1185">Reference proteome</keyword>
<protein>
    <submittedName>
        <fullName evidence="1">Uncharacterized protein</fullName>
    </submittedName>
</protein>
<sequence>RNLFDTIDSLVKSGKAKPVFDWSMALDTVLLNEAKARRVDLKLVGIVGIKDDASTTLTPAPVRPAIFSDIGEPGAFDKLYDDDLVHAEPPVRISLVENLSVPVVEAACLPTEQILCLDSEGEGSVGADILDDVDNLSLADLEYLTPGLAIPETPPMMEVDEEEPAISNAEPPAPPVVVVCIDDDDDIDADLLAFNLDGEELFELSDDDRASASACPSMIEDVDATPPLLSSSPVQRHIGRLVRGKPAKKSASAGYPTSVITPPRDRQMLKKRKLRQPPTTRAPNPFIDNEAGIGDSDDDERGRRTGTGLRQAARFSDDDEDGSEDLDENLSSFIVEDDHVEFETPVHHGHAPDDLSPGQNDVTPRRIGDYYRQSLAYETTP</sequence>